<evidence type="ECO:0000313" key="9">
    <source>
        <dbReference type="Proteomes" id="UP000322521"/>
    </source>
</evidence>
<feature type="transmembrane region" description="Helical" evidence="7">
    <location>
        <begin position="448"/>
        <end position="470"/>
    </location>
</feature>
<accession>A0A5M9NKU3</accession>
<feature type="transmembrane region" description="Helical" evidence="7">
    <location>
        <begin position="382"/>
        <end position="403"/>
    </location>
</feature>
<evidence type="ECO:0000256" key="1">
    <source>
        <dbReference type="ARBA" id="ARBA00004651"/>
    </source>
</evidence>
<evidence type="ECO:0000256" key="5">
    <source>
        <dbReference type="ARBA" id="ARBA00022989"/>
    </source>
</evidence>
<sequence>MINVALYSAIKRSVSGRLLVYIIQFFALALYARLFTPEEFGVIASIQVFVVFFQTIADIGFGPAIINQRKFDENQRNGVFTFTALFGFSLAIAFYLFSFILNVFYGGYDYQNIAAIVCVSVFFNSLNIVPMTAMNKDVKFLRIAMNDVLVEIFTFFVVYSLSNLNIGVLALASRSAVQAVLRFSFTWLSSIKTSIGRPKFGIELYHINSILGFSLYQFGFNFINYFSRNLDNILVAKYFGMNSVGVYEKSYQLMRYPLMVTTFAMTPAIQPILTRYRSDICMIIREHNKLTSRLLALALPVSFFLYINSKNVTLILFGEQWSSVIPLIEIFSFIIPLQAVLSTSGSFFQVMNKPNLMFISGVISAVINVLAISAGVFLGETIYVALCLVVSFSINFFQTYFILFKFCFEHSSVDFYLRLGKTVLVMLLPIAVYIIINSTIIVDFNMSIIFDILANAICGVFSLIIFLSLIKRKIIEDI</sequence>
<reference evidence="8 9" key="1">
    <citation type="submission" date="2019-09" db="EMBL/GenBank/DDBJ databases">
        <title>Draft genome sequence of various Type strains from the CCUG.</title>
        <authorList>
            <person name="Pineiro-Iglesias B."/>
            <person name="Tunovic T."/>
            <person name="Unosson C."/>
            <person name="Inganas E."/>
            <person name="Ohlen M."/>
            <person name="Cardew S."/>
            <person name="Jensie-Markopoulos S."/>
            <person name="Salva-Serra F."/>
            <person name="Jaen-Luchoro D."/>
            <person name="Karlsson R."/>
            <person name="Svensson-Stadler L."/>
            <person name="Chun J."/>
            <person name="Moore E."/>
        </authorList>
    </citation>
    <scope>NUCLEOTIDE SEQUENCE [LARGE SCALE GENOMIC DNA]</scope>
    <source>
        <strain evidence="8 9">CCUG 56969T</strain>
    </source>
</reference>
<evidence type="ECO:0000256" key="7">
    <source>
        <dbReference type="SAM" id="Phobius"/>
    </source>
</evidence>
<feature type="transmembrane region" description="Helical" evidence="7">
    <location>
        <begin position="415"/>
        <end position="436"/>
    </location>
</feature>
<gene>
    <name evidence="8" type="ORF">F4W18_16700</name>
</gene>
<dbReference type="RefSeq" id="WP_086711871.1">
    <property type="nucleotide sequence ID" value="NZ_AP025492.1"/>
</dbReference>
<keyword evidence="9" id="KW-1185">Reference proteome</keyword>
<name>A0A5M9NKU3_9VIBR</name>
<proteinExistence type="inferred from homology"/>
<comment type="similarity">
    <text evidence="2">Belongs to the polysaccharide synthase family.</text>
</comment>
<feature type="transmembrane region" description="Helical" evidence="7">
    <location>
        <begin position="253"/>
        <end position="273"/>
    </location>
</feature>
<evidence type="ECO:0000256" key="3">
    <source>
        <dbReference type="ARBA" id="ARBA00022475"/>
    </source>
</evidence>
<feature type="transmembrane region" description="Helical" evidence="7">
    <location>
        <begin position="78"/>
        <end position="101"/>
    </location>
</feature>
<feature type="transmembrane region" description="Helical" evidence="7">
    <location>
        <begin position="294"/>
        <end position="318"/>
    </location>
</feature>
<dbReference type="OrthoDB" id="8538786at2"/>
<keyword evidence="4 7" id="KW-0812">Transmembrane</keyword>
<comment type="subcellular location">
    <subcellularLocation>
        <location evidence="1">Cell membrane</location>
        <topology evidence="1">Multi-pass membrane protein</topology>
    </subcellularLocation>
</comment>
<evidence type="ECO:0000256" key="2">
    <source>
        <dbReference type="ARBA" id="ARBA00007430"/>
    </source>
</evidence>
<feature type="transmembrane region" description="Helical" evidence="7">
    <location>
        <begin position="42"/>
        <end position="66"/>
    </location>
</feature>
<dbReference type="PANTHER" id="PTHR30250">
    <property type="entry name" value="PST FAMILY PREDICTED COLANIC ACID TRANSPORTER"/>
    <property type="match status" value="1"/>
</dbReference>
<feature type="transmembrane region" description="Helical" evidence="7">
    <location>
        <begin position="356"/>
        <end position="376"/>
    </location>
</feature>
<organism evidence="8 9">
    <name type="scientific">Vibrio gigantis</name>
    <dbReference type="NCBI Taxonomy" id="296199"/>
    <lineage>
        <taxon>Bacteria</taxon>
        <taxon>Pseudomonadati</taxon>
        <taxon>Pseudomonadota</taxon>
        <taxon>Gammaproteobacteria</taxon>
        <taxon>Vibrionales</taxon>
        <taxon>Vibrionaceae</taxon>
        <taxon>Vibrio</taxon>
    </lineage>
</organism>
<feature type="transmembrane region" description="Helical" evidence="7">
    <location>
        <begin position="113"/>
        <end position="133"/>
    </location>
</feature>
<keyword evidence="5 7" id="KW-1133">Transmembrane helix</keyword>
<dbReference type="Proteomes" id="UP000322521">
    <property type="component" value="Unassembled WGS sequence"/>
</dbReference>
<dbReference type="InterPro" id="IPR050833">
    <property type="entry name" value="Poly_Biosynth_Transport"/>
</dbReference>
<protein>
    <submittedName>
        <fullName evidence="8">Oligosaccharide flippase family protein</fullName>
    </submittedName>
</protein>
<evidence type="ECO:0000256" key="4">
    <source>
        <dbReference type="ARBA" id="ARBA00022692"/>
    </source>
</evidence>
<keyword evidence="3" id="KW-1003">Cell membrane</keyword>
<comment type="caution">
    <text evidence="8">The sequence shown here is derived from an EMBL/GenBank/DDBJ whole genome shotgun (WGS) entry which is preliminary data.</text>
</comment>
<dbReference type="EMBL" id="VXJS01000010">
    <property type="protein sequence ID" value="KAA8671169.1"/>
    <property type="molecule type" value="Genomic_DNA"/>
</dbReference>
<dbReference type="PANTHER" id="PTHR30250:SF10">
    <property type="entry name" value="LIPOPOLYSACCHARIDE BIOSYNTHESIS PROTEIN WZXC"/>
    <property type="match status" value="1"/>
</dbReference>
<dbReference type="Pfam" id="PF13440">
    <property type="entry name" value="Polysacc_synt_3"/>
    <property type="match status" value="1"/>
</dbReference>
<feature type="transmembrane region" description="Helical" evidence="7">
    <location>
        <begin position="140"/>
        <end position="160"/>
    </location>
</feature>
<keyword evidence="6 7" id="KW-0472">Membrane</keyword>
<dbReference type="AlphaFoldDB" id="A0A5M9NKU3"/>
<evidence type="ECO:0000313" key="8">
    <source>
        <dbReference type="EMBL" id="KAA8671169.1"/>
    </source>
</evidence>
<feature type="transmembrane region" description="Helical" evidence="7">
    <location>
        <begin position="324"/>
        <end position="344"/>
    </location>
</feature>
<dbReference type="GO" id="GO:0005886">
    <property type="term" value="C:plasma membrane"/>
    <property type="evidence" value="ECO:0007669"/>
    <property type="project" value="UniProtKB-SubCell"/>
</dbReference>
<evidence type="ECO:0000256" key="6">
    <source>
        <dbReference type="ARBA" id="ARBA00023136"/>
    </source>
</evidence>
<feature type="transmembrane region" description="Helical" evidence="7">
    <location>
        <begin position="18"/>
        <end position="36"/>
    </location>
</feature>